<dbReference type="EMBL" id="WISP01000014">
    <property type="protein sequence ID" value="MQW02450.1"/>
    <property type="molecule type" value="Genomic_DNA"/>
</dbReference>
<dbReference type="Proteomes" id="UP000429484">
    <property type="component" value="Unassembled WGS sequence"/>
</dbReference>
<name>A0A6A7ZHC8_RHIML</name>
<comment type="caution">
    <text evidence="1">The sequence shown here is derived from an EMBL/GenBank/DDBJ whole genome shotgun (WGS) entry which is preliminary data.</text>
</comment>
<reference evidence="1 3" key="1">
    <citation type="journal article" date="2013" name="Genome Biol.">
        <title>Comparative genomics of the core and accessory genomes of 48 Sinorhizobium strains comprising five genospecies.</title>
        <authorList>
            <person name="Sugawara M."/>
            <person name="Epstein B."/>
            <person name="Badgley B.D."/>
            <person name="Unno T."/>
            <person name="Xu L."/>
            <person name="Reese J."/>
            <person name="Gyaneshwar P."/>
            <person name="Denny R."/>
            <person name="Mudge J."/>
            <person name="Bharti A.K."/>
            <person name="Farmer A.D."/>
            <person name="May G.D."/>
            <person name="Woodward J.E."/>
            <person name="Medigue C."/>
            <person name="Vallenet D."/>
            <person name="Lajus A."/>
            <person name="Rouy Z."/>
            <person name="Martinez-Vaz B."/>
            <person name="Tiffin P."/>
            <person name="Young N.D."/>
            <person name="Sadowsky M.J."/>
        </authorList>
    </citation>
    <scope>NUCLEOTIDE SEQUENCE</scope>
    <source>
        <strain evidence="1">M30</strain>
        <strain evidence="2 3">N6B1</strain>
    </source>
</reference>
<dbReference type="EMBL" id="WISR01000051">
    <property type="protein sequence ID" value="MQW32200.1"/>
    <property type="molecule type" value="Genomic_DNA"/>
</dbReference>
<gene>
    <name evidence="1" type="ORF">GHK45_00825</name>
    <name evidence="2" type="ORF">GHK53_04975</name>
</gene>
<sequence length="89" mass="9790">MPAKAARSRGSWFPTARKAKLGLFDARLGGGQAAIRPISYQQIIEIARQVGLDQLCTDLSEWVGEKITRVSSRRRRHPLADCSGSLITP</sequence>
<proteinExistence type="predicted"/>
<evidence type="ECO:0000313" key="3">
    <source>
        <dbReference type="Proteomes" id="UP000429484"/>
    </source>
</evidence>
<accession>A0A6A7ZHC8</accession>
<dbReference type="AlphaFoldDB" id="A0A6A7ZHC8"/>
<protein>
    <submittedName>
        <fullName evidence="1">Uncharacterized protein</fullName>
    </submittedName>
</protein>
<evidence type="ECO:0000313" key="1">
    <source>
        <dbReference type="EMBL" id="MQW02450.1"/>
    </source>
</evidence>
<reference evidence="2" key="2">
    <citation type="submission" date="2019-10" db="EMBL/GenBank/DDBJ databases">
        <authorList>
            <person name="Sugawara M."/>
            <person name="Epstein B."/>
            <person name="Badgley B."/>
            <person name="Unno T."/>
            <person name="Xu L."/>
            <person name="Reese J."/>
            <person name="Gyaneshwar P."/>
            <person name="Denny R."/>
            <person name="Mudege J."/>
            <person name="Bharti A."/>
            <person name="Farmer A."/>
            <person name="May G."/>
            <person name="Woodward J."/>
            <person name="Medigue C."/>
            <person name="Vallenet D."/>
            <person name="Lajus A."/>
            <person name="Rouy Z."/>
            <person name="Martinez-Vaz B."/>
            <person name="Tiffin P."/>
            <person name="Young N."/>
            <person name="Sadowsky M."/>
        </authorList>
    </citation>
    <scope>NUCLEOTIDE SEQUENCE</scope>
    <source>
        <strain evidence="2">N6B1</strain>
    </source>
</reference>
<organism evidence="1">
    <name type="scientific">Rhizobium meliloti</name>
    <name type="common">Ensifer meliloti</name>
    <name type="synonym">Sinorhizobium meliloti</name>
    <dbReference type="NCBI Taxonomy" id="382"/>
    <lineage>
        <taxon>Bacteria</taxon>
        <taxon>Pseudomonadati</taxon>
        <taxon>Pseudomonadota</taxon>
        <taxon>Alphaproteobacteria</taxon>
        <taxon>Hyphomicrobiales</taxon>
        <taxon>Rhizobiaceae</taxon>
        <taxon>Sinorhizobium/Ensifer group</taxon>
        <taxon>Sinorhizobium</taxon>
    </lineage>
</organism>
<evidence type="ECO:0000313" key="2">
    <source>
        <dbReference type="EMBL" id="MQW32200.1"/>
    </source>
</evidence>